<evidence type="ECO:0000313" key="3">
    <source>
        <dbReference type="Proteomes" id="UP000041254"/>
    </source>
</evidence>
<protein>
    <submittedName>
        <fullName evidence="2">Uncharacterized protein</fullName>
    </submittedName>
</protein>
<dbReference type="PANTHER" id="PTHR31859">
    <property type="entry name" value="TETRATRICOPEPTIDE REPEAT PROTEIN 39 FAMILY MEMBER"/>
    <property type="match status" value="1"/>
</dbReference>
<dbReference type="Gene3D" id="1.25.40.10">
    <property type="entry name" value="Tetratricopeptide repeat domain"/>
    <property type="match status" value="1"/>
</dbReference>
<keyword evidence="3" id="KW-1185">Reference proteome</keyword>
<gene>
    <name evidence="2" type="ORF">Vbra_8885</name>
</gene>
<dbReference type="InterPro" id="IPR019412">
    <property type="entry name" value="IML2/TPR_39"/>
</dbReference>
<organism evidence="2 3">
    <name type="scientific">Vitrella brassicaformis (strain CCMP3155)</name>
    <dbReference type="NCBI Taxonomy" id="1169540"/>
    <lineage>
        <taxon>Eukaryota</taxon>
        <taxon>Sar</taxon>
        <taxon>Alveolata</taxon>
        <taxon>Colpodellida</taxon>
        <taxon>Vitrellaceae</taxon>
        <taxon>Vitrella</taxon>
    </lineage>
</organism>
<dbReference type="OrthoDB" id="43460at2759"/>
<sequence>MPICCGRQQILDAADGAQSDLGASGTGRHAEASSTIPPEAASIVSCSEAGGRASYATQSEGGGGGEGEGVSDGMNQMTPHGNKSEPASPMVPSEGEGWSPLKQPSVGGGPRSNVATQGSPASSPPPTEHPSTPDDAVDDAPPLGIESVSLEPMDGVRGQLPQDGGGGGSVCPRIFISSASGVDVTTEMEERQRRRRGTIDNAVAKYHLVFKDDVHRKLFDCRYAEVHKETGRHPDDLMLYLLKVETGFLRAVLQDEAGGARGFMHDIEKVRLVAKARCNCTRARRGPKRAMVNAMCRAKVWLKERLSKTGDLAEAPNALAHYGLEGCVVLAEAFMWQALLQFKSGSISNFTVGAINLRRAWKLYEKLEARIQQDEAEGLPVDATLKASTLFGAGAFKFFVSLVPSGFTWIAQGLGFTPDREKGLQQLHTSMKCGVGRAAWSASLLLWINGLFYEDFDETKGLLASLQKGWAWGKAHAQAHEHLKLSPLLAFLAGYCLRVNGRVRDAREMFRGMREASGELEPLQVIGAYEEGWCVFLFNDWKEAAELFEWFLERHKSTTYRAWCAMQLAFCHHMLGNTDKCADLMRKVKPWQRPHYSYDQFAARKADEYLSGGFSEVESLCFQAYNLSRCRDFDNAQRLLDEAAAKVDAQQDSDMQAYVVFLRGKLIKLRNHTDADALEDLWERELLPLQSSVKRELYLFPFACYHLADAHFERYKACDYKEGWPHWQKSEQWLERAQKTFSSVEYDFKKPLSRKLSKLLDCSTKARRPD</sequence>
<dbReference type="AlphaFoldDB" id="A0A0G4F830"/>
<feature type="compositionally biased region" description="Gly residues" evidence="1">
    <location>
        <begin position="60"/>
        <end position="70"/>
    </location>
</feature>
<dbReference type="PANTHER" id="PTHR31859:SF1">
    <property type="entry name" value="TETRATRICOPEPTIDE REPEAT PROTEIN 39C"/>
    <property type="match status" value="1"/>
</dbReference>
<dbReference type="InterPro" id="IPR011990">
    <property type="entry name" value="TPR-like_helical_dom_sf"/>
</dbReference>
<dbReference type="EMBL" id="CDMY01000388">
    <property type="protein sequence ID" value="CEM08854.1"/>
    <property type="molecule type" value="Genomic_DNA"/>
</dbReference>
<dbReference type="Proteomes" id="UP000041254">
    <property type="component" value="Unassembled WGS sequence"/>
</dbReference>
<reference evidence="2 3" key="1">
    <citation type="submission" date="2014-11" db="EMBL/GenBank/DDBJ databases">
        <authorList>
            <person name="Zhu J."/>
            <person name="Qi W."/>
            <person name="Song R."/>
        </authorList>
    </citation>
    <scope>NUCLEOTIDE SEQUENCE [LARGE SCALE GENOMIC DNA]</scope>
</reference>
<feature type="region of interest" description="Disordered" evidence="1">
    <location>
        <begin position="18"/>
        <end position="39"/>
    </location>
</feature>
<evidence type="ECO:0000313" key="2">
    <source>
        <dbReference type="EMBL" id="CEM08854.1"/>
    </source>
</evidence>
<evidence type="ECO:0000256" key="1">
    <source>
        <dbReference type="SAM" id="MobiDB-lite"/>
    </source>
</evidence>
<dbReference type="InParanoid" id="A0A0G4F830"/>
<dbReference type="SUPFAM" id="SSF48452">
    <property type="entry name" value="TPR-like"/>
    <property type="match status" value="1"/>
</dbReference>
<feature type="region of interest" description="Disordered" evidence="1">
    <location>
        <begin position="52"/>
        <end position="166"/>
    </location>
</feature>
<dbReference type="VEuPathDB" id="CryptoDB:Vbra_8885"/>
<accession>A0A0G4F830</accession>
<proteinExistence type="predicted"/>
<name>A0A0G4F830_VITBC</name>
<dbReference type="Pfam" id="PF10300">
    <property type="entry name" value="Iml2-TPR_39"/>
    <property type="match status" value="1"/>
</dbReference>